<feature type="domain" description="EF-hand" evidence="3">
    <location>
        <begin position="67"/>
        <end position="102"/>
    </location>
</feature>
<dbReference type="GO" id="GO:0005509">
    <property type="term" value="F:calcium ion binding"/>
    <property type="evidence" value="ECO:0007669"/>
    <property type="project" value="InterPro"/>
</dbReference>
<dbReference type="SUPFAM" id="SSF47473">
    <property type="entry name" value="EF-hand"/>
    <property type="match status" value="1"/>
</dbReference>
<sequence length="175" mass="19359">ETGSFIAHHFVFRFLSRTQINHSAAMPLSDEARSQMEELYSSIDKNGKGAVTAAELAAAMKDIGGGLDEEACKELISLADTDGDRLMSAAEFMTLVEQGLELVDGQGTGEEMIREEFKAFDQNGDGFIDREELRQAMLGMGEELTDQQLDQMMNAADVDGDQRITMEEFKKMCDQ</sequence>
<protein>
    <submittedName>
        <fullName evidence="4">EF-hand_7 domain-containing protein</fullName>
    </submittedName>
</protein>
<dbReference type="PANTHER" id="PTHR23050">
    <property type="entry name" value="CALCIUM BINDING PROTEIN"/>
    <property type="match status" value="1"/>
</dbReference>
<keyword evidence="2" id="KW-0106">Calcium</keyword>
<dbReference type="CDD" id="cd00051">
    <property type="entry name" value="EFh"/>
    <property type="match status" value="2"/>
</dbReference>
<keyword evidence="1" id="KW-0677">Repeat</keyword>
<name>V9PP82_BERFR</name>
<dbReference type="SMART" id="SM00054">
    <property type="entry name" value="EFh"/>
    <property type="match status" value="4"/>
</dbReference>
<evidence type="ECO:0000256" key="2">
    <source>
        <dbReference type="ARBA" id="ARBA00022837"/>
    </source>
</evidence>
<dbReference type="PROSITE" id="PS00018">
    <property type="entry name" value="EF_HAND_1"/>
    <property type="match status" value="3"/>
</dbReference>
<dbReference type="InterPro" id="IPR011992">
    <property type="entry name" value="EF-hand-dom_pair"/>
</dbReference>
<feature type="domain" description="EF-hand" evidence="3">
    <location>
        <begin position="108"/>
        <end position="143"/>
    </location>
</feature>
<dbReference type="InterPro" id="IPR002048">
    <property type="entry name" value="EF_hand_dom"/>
</dbReference>
<dbReference type="InterPro" id="IPR018247">
    <property type="entry name" value="EF_Hand_1_Ca_BS"/>
</dbReference>
<reference evidence="4" key="2">
    <citation type="submission" date="2016-09" db="EMBL/GenBank/DDBJ databases">
        <authorList>
            <person name="Capua I."/>
            <person name="De Benedictis P."/>
            <person name="Joannis T."/>
            <person name="Lombin L.H."/>
            <person name="Cattoli G."/>
        </authorList>
    </citation>
    <scope>NUCLEOTIDE SEQUENCE</scope>
    <source>
        <strain evidence="4">1668</strain>
    </source>
</reference>
<reference evidence="4" key="1">
    <citation type="journal article" date="2013" name="Science">
        <title>The genome of the ctenophore Mnemiopsis leidyi and its implications for cell type evolution.</title>
        <authorList>
            <consortium name="NISC Comparative Sequencing Program"/>
            <person name="Ryan J.F."/>
            <person name="Pang K."/>
            <person name="Schnitzler C.E."/>
            <person name="Nguyen A.D."/>
            <person name="Moreland R.T."/>
            <person name="Simmons D.K."/>
            <person name="Koch B.J."/>
            <person name="Francis W.R."/>
            <person name="Havlak P."/>
            <person name="Smith S.A."/>
            <person name="Putnam N.H."/>
            <person name="Haddock S.H."/>
            <person name="Dunn C.W."/>
            <person name="Wolfsberg T.G."/>
            <person name="Mullikin J.C."/>
            <person name="Martindale M.Q."/>
            <person name="Baxevanis A.D."/>
        </authorList>
    </citation>
    <scope>NUCLEOTIDE SEQUENCE</scope>
    <source>
        <strain evidence="4">1668</strain>
    </source>
</reference>
<dbReference type="Pfam" id="PF13499">
    <property type="entry name" value="EF-hand_7"/>
    <property type="match status" value="2"/>
</dbReference>
<evidence type="ECO:0000313" key="4">
    <source>
        <dbReference type="EMBL" id="AHA51266.1"/>
    </source>
</evidence>
<evidence type="ECO:0000256" key="1">
    <source>
        <dbReference type="ARBA" id="ARBA00022737"/>
    </source>
</evidence>
<feature type="domain" description="EF-hand" evidence="3">
    <location>
        <begin position="144"/>
        <end position="175"/>
    </location>
</feature>
<dbReference type="EMBL" id="KF317332">
    <property type="protein sequence ID" value="AHA51266.1"/>
    <property type="molecule type" value="mRNA"/>
</dbReference>
<feature type="domain" description="EF-hand" evidence="3">
    <location>
        <begin position="31"/>
        <end position="66"/>
    </location>
</feature>
<feature type="non-terminal residue" evidence="4">
    <location>
        <position position="1"/>
    </location>
</feature>
<dbReference type="InterPro" id="IPR050145">
    <property type="entry name" value="Centrin_CML-like"/>
</dbReference>
<dbReference type="Gene3D" id="1.10.238.10">
    <property type="entry name" value="EF-hand"/>
    <property type="match status" value="2"/>
</dbReference>
<evidence type="ECO:0000259" key="3">
    <source>
        <dbReference type="PROSITE" id="PS50222"/>
    </source>
</evidence>
<dbReference type="PROSITE" id="PS50222">
    <property type="entry name" value="EF_HAND_2"/>
    <property type="match status" value="4"/>
</dbReference>
<organism evidence="4">
    <name type="scientific">Beroe forskalii</name>
    <name type="common">Comb jelly</name>
    <dbReference type="NCBI Taxonomy" id="140453"/>
    <lineage>
        <taxon>Eukaryota</taxon>
        <taxon>Metazoa</taxon>
        <taxon>Ctenophora</taxon>
        <taxon>Nuda</taxon>
        <taxon>Beroida</taxon>
        <taxon>Beroidae</taxon>
        <taxon>Beroe</taxon>
    </lineage>
</organism>
<dbReference type="AlphaFoldDB" id="V9PP82"/>
<dbReference type="FunFam" id="1.10.238.10:FF:000001">
    <property type="entry name" value="Calmodulin 1"/>
    <property type="match status" value="1"/>
</dbReference>
<proteinExistence type="evidence at transcript level"/>
<accession>V9PP82</accession>